<dbReference type="SUPFAM" id="SSF101386">
    <property type="entry name" value="all-alpha NTP pyrophosphatases"/>
    <property type="match status" value="1"/>
</dbReference>
<feature type="domain" description="dATP/dGTP diphosphohydrolase MazZ" evidence="1">
    <location>
        <begin position="62"/>
        <end position="155"/>
    </location>
</feature>
<dbReference type="EMBL" id="LR593887">
    <property type="protein sequence ID" value="VTS08503.1"/>
    <property type="molecule type" value="Genomic_DNA"/>
</dbReference>
<organism evidence="2">
    <name type="scientific">Tuwongella immobilis</name>
    <dbReference type="NCBI Taxonomy" id="692036"/>
    <lineage>
        <taxon>Bacteria</taxon>
        <taxon>Pseudomonadati</taxon>
        <taxon>Planctomycetota</taxon>
        <taxon>Planctomycetia</taxon>
        <taxon>Gemmatales</taxon>
        <taxon>Gemmataceae</taxon>
        <taxon>Tuwongella</taxon>
    </lineage>
</organism>
<sequence length="158" mass="17723">MGKQVVLKRAPIRGDSELAEFCDGTNRALRFVRCILEVAQQRGTITPEILGHLYAVLLEAAWEWSEQTFGTAEQRGPKGALLHLEKESREAVEAIGTDNLTEELADCQILIWDAARRAGLGPVELLHAARQKLEKNMARQWPMPTSDQPVEHIREGEE</sequence>
<dbReference type="Proteomes" id="UP000464378">
    <property type="component" value="Chromosome"/>
</dbReference>
<proteinExistence type="predicted"/>
<dbReference type="EMBL" id="LR586016">
    <property type="protein sequence ID" value="VIP05574.1"/>
    <property type="molecule type" value="Genomic_DNA"/>
</dbReference>
<dbReference type="Gene3D" id="1.10.287.1080">
    <property type="entry name" value="MazG-like"/>
    <property type="match status" value="1"/>
</dbReference>
<evidence type="ECO:0000313" key="3">
    <source>
        <dbReference type="Proteomes" id="UP000464378"/>
    </source>
</evidence>
<protein>
    <recommendedName>
        <fullName evidence="1">dATP/dGTP diphosphohydrolase MazZ domain-containing protein</fullName>
    </recommendedName>
</protein>
<reference evidence="2" key="1">
    <citation type="submission" date="2019-04" db="EMBL/GenBank/DDBJ databases">
        <authorList>
            <consortium name="Science for Life Laboratories"/>
        </authorList>
    </citation>
    <scope>NUCLEOTIDE SEQUENCE</scope>
    <source>
        <strain evidence="2">MBLW1</strain>
    </source>
</reference>
<dbReference type="KEGG" id="tim:GMBLW1_36190"/>
<dbReference type="Pfam" id="PF04447">
    <property type="entry name" value="dATP-dGTP_PPHyd"/>
    <property type="match status" value="1"/>
</dbReference>
<name>A0A6C2YVV4_9BACT</name>
<accession>A0A6C2YVV4</accession>
<gene>
    <name evidence="2" type="ORF">GMBLW1_36190</name>
</gene>
<dbReference type="InterPro" id="IPR007538">
    <property type="entry name" value="dATP/dGTP_dipphydrolase_MazZ"/>
</dbReference>
<keyword evidence="3" id="KW-1185">Reference proteome</keyword>
<dbReference type="AlphaFoldDB" id="A0A6C2YVV4"/>
<dbReference type="InParanoid" id="A0A6C2YVV4"/>
<evidence type="ECO:0000313" key="2">
    <source>
        <dbReference type="EMBL" id="VIP05574.1"/>
    </source>
</evidence>
<evidence type="ECO:0000259" key="1">
    <source>
        <dbReference type="Pfam" id="PF04447"/>
    </source>
</evidence>